<protein>
    <submittedName>
        <fullName evidence="1">Uncharacterized protein</fullName>
    </submittedName>
</protein>
<gene>
    <name evidence="1" type="ORF">N42_2740</name>
</gene>
<name>A0A0V8EDM8_LACLL</name>
<dbReference type="PATRIC" id="fig|1360.116.peg.934"/>
<organism evidence="1 2">
    <name type="scientific">Lactococcus lactis subsp. lactis</name>
    <name type="common">Streptococcus lactis</name>
    <dbReference type="NCBI Taxonomy" id="1360"/>
    <lineage>
        <taxon>Bacteria</taxon>
        <taxon>Bacillati</taxon>
        <taxon>Bacillota</taxon>
        <taxon>Bacilli</taxon>
        <taxon>Lactobacillales</taxon>
        <taxon>Streptococcaceae</taxon>
        <taxon>Lactococcus</taxon>
    </lineage>
</organism>
<evidence type="ECO:0000313" key="2">
    <source>
        <dbReference type="Proteomes" id="UP000052991"/>
    </source>
</evidence>
<dbReference type="Proteomes" id="UP000052991">
    <property type="component" value="Unassembled WGS sequence"/>
</dbReference>
<reference evidence="2" key="1">
    <citation type="submission" date="2015-10" db="EMBL/GenBank/DDBJ databases">
        <title>Draft Genome Sequences of 11 Lactococcus lactis subspecies cremoris strains.</title>
        <authorList>
            <person name="Wels M."/>
            <person name="Backus L."/>
            <person name="Boekhorst J."/>
            <person name="Dijkstra A."/>
            <person name="Beerthuizen M."/>
            <person name="Kelly W."/>
            <person name="Siezen R."/>
            <person name="Bachmann H."/>
            <person name="Van Hijum S."/>
        </authorList>
    </citation>
    <scope>NUCLEOTIDE SEQUENCE [LARGE SCALE GENOMIC DNA]</scope>
    <source>
        <strain evidence="2">N42</strain>
    </source>
</reference>
<dbReference type="AlphaFoldDB" id="A0A0V8EDM8"/>
<comment type="caution">
    <text evidence="1">The sequence shown here is derived from an EMBL/GenBank/DDBJ whole genome shotgun (WGS) entry which is preliminary data.</text>
</comment>
<accession>A0A0V8EDM8</accession>
<dbReference type="EMBL" id="LKLW01000166">
    <property type="protein sequence ID" value="KSU23923.1"/>
    <property type="molecule type" value="Genomic_DNA"/>
</dbReference>
<evidence type="ECO:0000313" key="1">
    <source>
        <dbReference type="EMBL" id="KSU23923.1"/>
    </source>
</evidence>
<proteinExistence type="predicted"/>
<sequence>MFSFRCNDKWNSKKKGYPLLVLNADKMSEVSVSETERV</sequence>